<reference evidence="2" key="1">
    <citation type="submission" date="2016-11" db="UniProtKB">
        <authorList>
            <consortium name="WormBaseParasite"/>
        </authorList>
    </citation>
    <scope>IDENTIFICATION</scope>
    <source>
        <strain evidence="2">KR3021</strain>
    </source>
</reference>
<name>A0AC35U178_9BILA</name>
<dbReference type="WBParaSite" id="RSKR_0000668400.1">
    <property type="protein sequence ID" value="RSKR_0000668400.1"/>
    <property type="gene ID" value="RSKR_0000668400"/>
</dbReference>
<organism evidence="1 2">
    <name type="scientific">Rhabditophanes sp. KR3021</name>
    <dbReference type="NCBI Taxonomy" id="114890"/>
    <lineage>
        <taxon>Eukaryota</taxon>
        <taxon>Metazoa</taxon>
        <taxon>Ecdysozoa</taxon>
        <taxon>Nematoda</taxon>
        <taxon>Chromadorea</taxon>
        <taxon>Rhabditida</taxon>
        <taxon>Tylenchina</taxon>
        <taxon>Panagrolaimomorpha</taxon>
        <taxon>Strongyloidoidea</taxon>
        <taxon>Alloionematidae</taxon>
        <taxon>Rhabditophanes</taxon>
    </lineage>
</organism>
<proteinExistence type="predicted"/>
<evidence type="ECO:0000313" key="2">
    <source>
        <dbReference type="WBParaSite" id="RSKR_0000668400.1"/>
    </source>
</evidence>
<dbReference type="Proteomes" id="UP000095286">
    <property type="component" value="Unplaced"/>
</dbReference>
<accession>A0AC35U178</accession>
<evidence type="ECO:0000313" key="1">
    <source>
        <dbReference type="Proteomes" id="UP000095286"/>
    </source>
</evidence>
<protein>
    <submittedName>
        <fullName evidence="2">NTR domain-containing protein</fullName>
    </submittedName>
</protein>
<sequence>MFRVVLCWFILVVLIGGIYGVCDCKPKTAKEAFCNADWVSHLKIVKKNLVNTTDDETGLPSGAQLSYSVKHIDVFKKPATIKKLSDNVGTRISSAACGLDYLQEGHEYLLSGSVDEKGKLFVGSCGQIQSDSTNSSAGFPQQWIKMTKTQKVKLLSGGYGKNCTAIAE</sequence>